<protein>
    <submittedName>
        <fullName evidence="1">Uncharacterized protein</fullName>
    </submittedName>
</protein>
<sequence>MQAEEAIMTELLTSSEARTLLGNMSPSTFKNLVDSGKIRKVTPPGKSQGKYIQEDVIKIAAELKPFIDADHHSRQLRRQAGSYKENPSHPAATDWTKASDLPYLLAFDYEMYGVENTVDISITHKWWEKNPYMARLLFNANDRKDIWGAITIMPMKEETIFRILRDELKERDITADDILTYQPGNEYIGYVASATVKKEYATHFRELLRSVFTFACDQYPDIKITKLYAYASSPEGWNLIKRLFFSPRKDLDRNAFELDLFERNPSSYLKSFHECLKHKGADIFEPEW</sequence>
<comment type="caution">
    <text evidence="1">The sequence shown here is derived from an EMBL/GenBank/DDBJ whole genome shotgun (WGS) entry which is preliminary data.</text>
</comment>
<reference evidence="1 2" key="1">
    <citation type="submission" date="2019-10" db="EMBL/GenBank/DDBJ databases">
        <title>Dictyobacter vulcani sp. nov., within the class Ktedonobacteria, isolated from soil of volcanic Mt. Zao.</title>
        <authorList>
            <person name="Zheng Y."/>
            <person name="Wang C.M."/>
            <person name="Sakai Y."/>
            <person name="Abe K."/>
            <person name="Yokota A."/>
            <person name="Yabe S."/>
        </authorList>
    </citation>
    <scope>NUCLEOTIDE SEQUENCE [LARGE SCALE GENOMIC DNA]</scope>
    <source>
        <strain evidence="1 2">W12</strain>
    </source>
</reference>
<evidence type="ECO:0000313" key="1">
    <source>
        <dbReference type="EMBL" id="GER86880.1"/>
    </source>
</evidence>
<proteinExistence type="predicted"/>
<keyword evidence="2" id="KW-1185">Reference proteome</keyword>
<dbReference type="Proteomes" id="UP000326912">
    <property type="component" value="Unassembled WGS sequence"/>
</dbReference>
<dbReference type="AlphaFoldDB" id="A0A5J4KKG5"/>
<dbReference type="EMBL" id="BKZW01000001">
    <property type="protein sequence ID" value="GER86880.1"/>
    <property type="molecule type" value="Genomic_DNA"/>
</dbReference>
<name>A0A5J4KKG5_9CHLR</name>
<accession>A0A5J4KKG5</accession>
<evidence type="ECO:0000313" key="2">
    <source>
        <dbReference type="Proteomes" id="UP000326912"/>
    </source>
</evidence>
<gene>
    <name evidence="1" type="ORF">KDW_10420</name>
</gene>
<organism evidence="1 2">
    <name type="scientific">Dictyobacter vulcani</name>
    <dbReference type="NCBI Taxonomy" id="2607529"/>
    <lineage>
        <taxon>Bacteria</taxon>
        <taxon>Bacillati</taxon>
        <taxon>Chloroflexota</taxon>
        <taxon>Ktedonobacteria</taxon>
        <taxon>Ktedonobacterales</taxon>
        <taxon>Dictyobacteraceae</taxon>
        <taxon>Dictyobacter</taxon>
    </lineage>
</organism>